<accession>A0A0H4U586</accession>
<dbReference type="Proteomes" id="UP000186657">
    <property type="component" value="Unassembled WGS sequence"/>
</dbReference>
<keyword evidence="3" id="KW-1185">Reference proteome</keyword>
<reference evidence="2 3" key="2">
    <citation type="submission" date="2016-10" db="EMBL/GenBank/DDBJ databases">
        <title>Comparative genomics uncovers the prolific and rare metabolic potential of the cyanobacterial genus Moorea.</title>
        <authorList>
            <person name="Leao T."/>
            <person name="Castelao G."/>
            <person name="Korobeynikov A."/>
            <person name="Monroe E.A."/>
            <person name="Podell S."/>
            <person name="Glukhov E."/>
            <person name="Allen E."/>
            <person name="Gerwick W.H."/>
            <person name="Gerwick L."/>
        </authorList>
    </citation>
    <scope>NUCLEOTIDE SEQUENCE [LARGE SCALE GENOMIC DNA]</scope>
    <source>
        <strain evidence="2 3">PNG5-198</strain>
    </source>
</reference>
<dbReference type="AlphaFoldDB" id="A0A0H4U586"/>
<evidence type="ECO:0000313" key="1">
    <source>
        <dbReference type="EMBL" id="AKQ09582.1"/>
    </source>
</evidence>
<dbReference type="RefSeq" id="WP_075903738.1">
    <property type="nucleotide sequence ID" value="NZ_MKZS01000001.1"/>
</dbReference>
<name>A0A0H4U586_9CYAN</name>
<protein>
    <submittedName>
        <fullName evidence="1">ColE</fullName>
    </submittedName>
</protein>
<reference evidence="1" key="1">
    <citation type="journal article" date="2015" name="J. Nat. Prod.">
        <title>Combining Mass Spectrometric Metabolic Profiling with Genomic Analysis: A Powerful Approach for Discovering Natural Products from Cyanobacteria.</title>
        <authorList>
            <person name="Kleigrewe K."/>
            <person name="Almaliti J."/>
            <person name="Tian I.Y."/>
            <person name="Kinnel R.B."/>
            <person name="Korobeynikov A."/>
            <person name="Monroe E.A."/>
            <person name="Duggan B.M."/>
            <person name="Di Marzo V."/>
            <person name="Sherman D.H."/>
            <person name="Dorrestein P.C."/>
            <person name="Gerwick L."/>
            <person name="Gerwick W.H."/>
        </authorList>
    </citation>
    <scope>NUCLEOTIDE SEQUENCE</scope>
    <source>
        <strain evidence="1">PNG 5-198</strain>
    </source>
</reference>
<evidence type="ECO:0000313" key="2">
    <source>
        <dbReference type="EMBL" id="OLT62074.1"/>
    </source>
</evidence>
<gene>
    <name evidence="1" type="primary">colE</name>
    <name evidence="2" type="ORF">BJP37_26650</name>
</gene>
<dbReference type="CDD" id="cd21472">
    <property type="entry name" value="CylC-like"/>
    <property type="match status" value="1"/>
</dbReference>
<evidence type="ECO:0000313" key="3">
    <source>
        <dbReference type="Proteomes" id="UP000186657"/>
    </source>
</evidence>
<dbReference type="EMBL" id="KP715425">
    <property type="protein sequence ID" value="AKQ09582.1"/>
    <property type="molecule type" value="Genomic_DNA"/>
</dbReference>
<dbReference type="InterPro" id="IPR049717">
    <property type="entry name" value="CylC-like"/>
</dbReference>
<proteinExistence type="predicted"/>
<organism evidence="1">
    <name type="scientific">Moorena bouillonii PNG</name>
    <dbReference type="NCBI Taxonomy" id="568701"/>
    <lineage>
        <taxon>Bacteria</taxon>
        <taxon>Bacillati</taxon>
        <taxon>Cyanobacteriota</taxon>
        <taxon>Cyanophyceae</taxon>
        <taxon>Coleofasciculales</taxon>
        <taxon>Coleofasciculaceae</taxon>
        <taxon>Moorena</taxon>
    </lineage>
</organism>
<dbReference type="EMBL" id="MKZS01000001">
    <property type="protein sequence ID" value="OLT62074.1"/>
    <property type="molecule type" value="Genomic_DNA"/>
</dbReference>
<sequence>MSQQLQTAELNQKKSLSRGNKTLIAIEKTCRSNLESNYTEKIEELEKSFKYAKNSDHYWSEPEQSILYGTPLYEVASPSQKIALNHLNWFLAYHNIAAGENEVITYNQVTSSVFAAIGGYDTISQELDLETEQERSHIHAFHKIGFLTTRTLLGKDAFKAPLKGKSYKLRKRGLANGSKSSDSQHLYLSLKNLPWSEYRDKTLGFIAKGMLSSSKQYYSQYLRELEQKSPSIPASAGGFWGRGLAPNSRLRFLTFNWGGSPFMACQYYALRYIANMAVKNIEFTIYKYLQKLQKKGEFIPSPTAISYYHLLDEAFHTTTSLFLGRNLYKELSKPTAYEKLIANWTIYLIQKNFHNGISGASPVLMSKDNFSTIDFVYKVLKSPVFGMSQREALDWMQQCFCQEHEGFHVALKNYQNLLSNSRRFCEEIDYLWPVNREMGLMAAAGSIDKALQANRQTLDQFSRLVTNSVE</sequence>